<evidence type="ECO:0000256" key="3">
    <source>
        <dbReference type="ARBA" id="ARBA00022691"/>
    </source>
</evidence>
<dbReference type="InterPro" id="IPR029063">
    <property type="entry name" value="SAM-dependent_MTases_sf"/>
</dbReference>
<protein>
    <recommendedName>
        <fullName evidence="7">Methyltransferase domain-containing protein</fullName>
    </recommendedName>
</protein>
<keyword evidence="2" id="KW-0808">Transferase</keyword>
<name>A0ABR4DV76_9PEZI</name>
<evidence type="ECO:0000256" key="4">
    <source>
        <dbReference type="ARBA" id="ARBA00038314"/>
    </source>
</evidence>
<evidence type="ECO:0000256" key="1">
    <source>
        <dbReference type="ARBA" id="ARBA00005179"/>
    </source>
</evidence>
<accession>A0ABR4DV76</accession>
<organism evidence="5 6">
    <name type="scientific">Diaporthe vaccinii</name>
    <dbReference type="NCBI Taxonomy" id="105482"/>
    <lineage>
        <taxon>Eukaryota</taxon>
        <taxon>Fungi</taxon>
        <taxon>Dikarya</taxon>
        <taxon>Ascomycota</taxon>
        <taxon>Pezizomycotina</taxon>
        <taxon>Sordariomycetes</taxon>
        <taxon>Sordariomycetidae</taxon>
        <taxon>Diaporthales</taxon>
        <taxon>Diaporthaceae</taxon>
        <taxon>Diaporthe</taxon>
        <taxon>Diaporthe eres species complex</taxon>
    </lineage>
</organism>
<reference evidence="5 6" key="1">
    <citation type="submission" date="2024-03" db="EMBL/GenBank/DDBJ databases">
        <title>A high-quality draft genome sequence of Diaporthe vaccinii, a causative agent of upright dieback and viscid rot disease in cranberry plants.</title>
        <authorList>
            <person name="Sarrasin M."/>
            <person name="Lang B.F."/>
            <person name="Burger G."/>
        </authorList>
    </citation>
    <scope>NUCLEOTIDE SEQUENCE [LARGE SCALE GENOMIC DNA]</scope>
    <source>
        <strain evidence="5 6">IS7</strain>
    </source>
</reference>
<evidence type="ECO:0000313" key="5">
    <source>
        <dbReference type="EMBL" id="KAL2274280.1"/>
    </source>
</evidence>
<sequence length="293" mass="32382">MEAFFDTSVPWYTHEAPKLQPEFRELITNYTNIQPQDVEKHVQTVREKAWRVAPFPCVGSYLFAELALSKLPAYPAILNRLKSDPSSVYLEVGCGLAQDVRKLIADGAPAAQLRGTDLQAGLIACGQDLFRDAGKLRLSDGGDVQGKTFVATDFLDESDASPLRMWEGGAHIVHASMFLHCFELPTQVRACKRIVLLLKPNPGSLLVGRSGGVSLAAGGPREEVTGPLGKVGGVKRTNYLHDVESFKGMWDQVGRETGTRWEIKVVEEEIDDAGGKYFAGEEHRWLRFEVVRL</sequence>
<comment type="similarity">
    <text evidence="4">Belongs to the class I-like SAM-binding methyltransferase superfamily.</text>
</comment>
<comment type="caution">
    <text evidence="5">The sequence shown here is derived from an EMBL/GenBank/DDBJ whole genome shotgun (WGS) entry which is preliminary data.</text>
</comment>
<dbReference type="InterPro" id="IPR051654">
    <property type="entry name" value="Meroterpenoid_MTases"/>
</dbReference>
<dbReference type="PANTHER" id="PTHR35897">
    <property type="entry name" value="METHYLTRANSFERASE AUSD"/>
    <property type="match status" value="1"/>
</dbReference>
<dbReference type="PANTHER" id="PTHR35897:SF1">
    <property type="entry name" value="METHYLTRANSFERASE AUSD"/>
    <property type="match status" value="1"/>
</dbReference>
<dbReference type="Gene3D" id="3.40.50.150">
    <property type="entry name" value="Vaccinia Virus protein VP39"/>
    <property type="match status" value="1"/>
</dbReference>
<keyword evidence="3" id="KW-0949">S-adenosyl-L-methionine</keyword>
<evidence type="ECO:0000313" key="6">
    <source>
        <dbReference type="Proteomes" id="UP001600888"/>
    </source>
</evidence>
<dbReference type="Proteomes" id="UP001600888">
    <property type="component" value="Unassembled WGS sequence"/>
</dbReference>
<evidence type="ECO:0008006" key="7">
    <source>
        <dbReference type="Google" id="ProtNLM"/>
    </source>
</evidence>
<comment type="pathway">
    <text evidence="1">Secondary metabolite biosynthesis.</text>
</comment>
<gene>
    <name evidence="5" type="ORF">FJTKL_03534</name>
</gene>
<dbReference type="SUPFAM" id="SSF53335">
    <property type="entry name" value="S-adenosyl-L-methionine-dependent methyltransferases"/>
    <property type="match status" value="1"/>
</dbReference>
<proteinExistence type="inferred from homology"/>
<keyword evidence="6" id="KW-1185">Reference proteome</keyword>
<evidence type="ECO:0000256" key="2">
    <source>
        <dbReference type="ARBA" id="ARBA00022679"/>
    </source>
</evidence>
<dbReference type="EMBL" id="JBAWTH010000160">
    <property type="protein sequence ID" value="KAL2274280.1"/>
    <property type="molecule type" value="Genomic_DNA"/>
</dbReference>